<dbReference type="PANTHER" id="PTHR12792">
    <property type="entry name" value="EXTRA SPINDLE POLES 1-RELATED"/>
    <property type="match status" value="1"/>
</dbReference>
<keyword evidence="7" id="KW-1185">Reference proteome</keyword>
<dbReference type="Pfam" id="PF03568">
    <property type="entry name" value="Separin_C"/>
    <property type="match status" value="1"/>
</dbReference>
<sequence length="2125" mass="239813">MSTTTTSESSLLSKLETATSPPIYPLFTSYLSPFTHKIPQKDQTLTIRSLAKRYLQFLNKSLSILPKRLSNPSDLSQDLVTELFDAYNLCLDCLDLVSSQLSCKPCTIHCQRARLVRCLEAAGRYEDAEREGFRVFEKLRGSGEFGDKEVGMLVVDVAVTIVKCAAMGHSNDAGSYRRLFRLVDEIEPCFRVLDVSTYEKLHRVFVTYLGKCALFLVGELMCFDGDLVCEFCHTALTQYAKSSMKDQIYKFARRLCSSLFLLPENSLPLIIDLLKHVLDSTAHEYKVQMDNNGIEFVELVSYCATKCRNAGTNLCNSVARYLIDITGDFHQDMRPLNLILRLYATGLQFTGCDLKYRSGDFTTPKEGKEDFLIKIFLNQWDGLNNLAVLLGLSENYFHITCKEDYVTTSVGCNNAASQKKQIIVEFEDTLISTQLYGIQDVLHQFCDVSLLFQSCTSERERDGFDDKKTILNVVVAAYILSVSTELKLKKSVHLTKLIIASEWIQPQGLKYLFSSLYNIGVLLYRNNKVKEASKALKLCCRASWTCVVLLCQSFTRNAKGLQDDHSEDSIVQFVTEAFTRSAFILDVLHQCGSLKVKEVVAESLKNWSVAESLFGTLPGPMPLVKQWVKIQCKIYKKVDVEDSAPTLYHLLSKSEEPSLSKKLSSTEKQSSWEKILKRKIGIILEQELLAYEEMEPLNPELSWRMQEKITEILLHITTGDCLQKSDILLRKGRALRARGIEGLKECIQCLSEAISIMRSLETPPCHQLAAAYWLRALCNQEAEPNSKQVLDDINSGLKSLSILDDCHVDDKSNMMFKNTLLVLYNVVDLLSIKGMKSHHDIYELVIKLFKWKKIPLEKCLAKLWECRRLSHALCVSPINEAFIMRLSEHCGEISTFIDFWIHCFEGSRPLVVGFEQNFSFLFTNTPHNAYNHEISFRPDITADDVKMAAAELLASVPVSARSLFLAGYLYYDLCERLISNGRLVEALLYAKEAHRVRTLLFQEKFIYSVEQQIEKYDEAGHTSEMPTYGLKNFHVCRSAAIEVWSFSSISWDLDGYYISPWNVLQSYLESTLQLGTVHELIGNGVEAETVLLWGKNISCSQSLPLFAVAFSSVLGKLFRKKQFWNLAEKELKSAKQIFVQNDAEFSCKKCRLMLEVTVDQQLGDLFRSRLDSTTGNITIDRLSHAQHLYQSALDRLYLKVWKNSISCPEEGANESMAYVKTADFGTGNACTQSATNLSDAMEPCSKRERSKAKLNARKGRRTNKAPKSLVNEKSLISEENHIMTRSKCRSSLNQSVNGSCELQPGLSKHSRSNNVSDFGCEVACICKKLKCWNCLPIEVMDSQMMINFVHLKWEFIRRRLSTRALTGLGKCLGDRGQIDEAHAITLRSISVLGSRNSFLLTYSTVQSTFFLDFLGKEFLGEVFTIERAAILYNLSWFSMKGYCSEDTRKLHVLPNAVSWLKQAFVLSREVPTLFQKVSRLLAVIYILSSSIEHSPLSTSCKAISENQWASYFHQASLGTHLNYHFFLNMGGKCKAEPLVDAEGLHLTGSTSSGPEIHRLAPESIQDIEQIVIDFFKYLPCTTVVCISLLGGGFADLLEEFLCHRSCVRAWMMLSRLNSQPIVILMPVNSILEAEISDDEICGSGDSYESTGMGKHWHCPWSTSVVDDVAPAFKMILEENYLSSSSFPLVDTKKNRTMWWMRRKKLDLRLGILLRKLEDSWLGPWRYLLLGEWTNCQRLDAVHKKLVHDLKYKCKMDVNEILLKLLLGGARIGIEGEACISNLPMKKGCYIGTVEYCDKETCRGSPNSSHEVENYSRLAFQLIQEAVKKLEEEGSVNRDPIILVLDFEVQMLPWENIPILRNQEVYRMPSVSSISDTLYRSHHYQEQVGTIVAACPLIDPVDAFYLLNPSGDLSSTQVEFENWFRDQNFEGKAGSVPTAEELAIALKSHDLFIYFGHGSGAQYISKHDIQNLEKCGATLLMGCSSGSLSLNGCYAPQGAPLSYLLAGSPIIVANLWEVTDKDIDRFGKAMLDAWLKERSNPVGCAQCNSFQALKIKGSKGNVKKKVSEKNLPETCDSSLDKYHCDHRPKVGSFMGQAREACMLPFLIGASPVCYGVPTGIRIKKDH</sequence>
<dbReference type="InterPro" id="IPR056933">
    <property type="entry name" value="TPR_ESP1"/>
</dbReference>
<dbReference type="InterPro" id="IPR030397">
    <property type="entry name" value="SEPARIN_core_dom"/>
</dbReference>
<reference evidence="7" key="1">
    <citation type="submission" date="2016-04" db="EMBL/GenBank/DDBJ databases">
        <title>Cephalotus genome sequencing.</title>
        <authorList>
            <person name="Fukushima K."/>
            <person name="Hasebe M."/>
            <person name="Fang X."/>
        </authorList>
    </citation>
    <scope>NUCLEOTIDE SEQUENCE [LARGE SCALE GENOMIC DNA]</scope>
    <source>
        <strain evidence="7">cv. St1</strain>
    </source>
</reference>
<dbReference type="PANTHER" id="PTHR12792:SF0">
    <property type="entry name" value="SEPARIN"/>
    <property type="match status" value="1"/>
</dbReference>
<evidence type="ECO:0000313" key="7">
    <source>
        <dbReference type="Proteomes" id="UP000187406"/>
    </source>
</evidence>
<evidence type="ECO:0000256" key="1">
    <source>
        <dbReference type="ARBA" id="ARBA00000451"/>
    </source>
</evidence>
<dbReference type="Proteomes" id="UP000187406">
    <property type="component" value="Unassembled WGS sequence"/>
</dbReference>
<dbReference type="Pfam" id="PF25113">
    <property type="entry name" value="TPR_ESP1_2nd"/>
    <property type="match status" value="1"/>
</dbReference>
<evidence type="ECO:0000256" key="4">
    <source>
        <dbReference type="ARBA" id="ARBA00022829"/>
    </source>
</evidence>
<dbReference type="InParanoid" id="A0A1Q3BH72"/>
<dbReference type="EMBL" id="BDDD01000541">
    <property type="protein sequence ID" value="GAV67376.1"/>
    <property type="molecule type" value="Genomic_DNA"/>
</dbReference>
<gene>
    <name evidence="6" type="ORF">CFOL_v3_10882</name>
</gene>
<dbReference type="EC" id="3.4.22.49" evidence="2"/>
<dbReference type="GO" id="GO:0004197">
    <property type="term" value="F:cysteine-type endopeptidase activity"/>
    <property type="evidence" value="ECO:0007669"/>
    <property type="project" value="InterPro"/>
</dbReference>
<comment type="caution">
    <text evidence="6">The sequence shown here is derived from an EMBL/GenBank/DDBJ whole genome shotgun (WGS) entry which is preliminary data.</text>
</comment>
<feature type="domain" description="Peptidase C50" evidence="5">
    <location>
        <begin position="1899"/>
        <end position="1993"/>
    </location>
</feature>
<dbReference type="FunCoup" id="A0A1Q3BH72">
    <property type="interactions" value="622"/>
</dbReference>
<organism evidence="6 7">
    <name type="scientific">Cephalotus follicularis</name>
    <name type="common">Albany pitcher plant</name>
    <dbReference type="NCBI Taxonomy" id="3775"/>
    <lineage>
        <taxon>Eukaryota</taxon>
        <taxon>Viridiplantae</taxon>
        <taxon>Streptophyta</taxon>
        <taxon>Embryophyta</taxon>
        <taxon>Tracheophyta</taxon>
        <taxon>Spermatophyta</taxon>
        <taxon>Magnoliopsida</taxon>
        <taxon>eudicotyledons</taxon>
        <taxon>Gunneridae</taxon>
        <taxon>Pentapetalae</taxon>
        <taxon>rosids</taxon>
        <taxon>fabids</taxon>
        <taxon>Oxalidales</taxon>
        <taxon>Cephalotaceae</taxon>
        <taxon>Cephalotus</taxon>
    </lineage>
</organism>
<dbReference type="GO" id="GO:0005737">
    <property type="term" value="C:cytoplasm"/>
    <property type="evidence" value="ECO:0007669"/>
    <property type="project" value="TreeGrafter"/>
</dbReference>
<protein>
    <recommendedName>
        <fullName evidence="2">separase</fullName>
        <ecNumber evidence="2">3.4.22.49</ecNumber>
    </recommendedName>
</protein>
<dbReference type="Pfam" id="PF25110">
    <property type="entry name" value="TPR_ESP1"/>
    <property type="match status" value="1"/>
</dbReference>
<name>A0A1Q3BH72_CEPFO</name>
<comment type="catalytic activity">
    <reaction evidence="1">
        <text>All bonds known to be hydrolyzed by this endopeptidase have arginine in P1 and an acidic residue in P4. P6 is often occupied by an acidic residue or by a hydroxy-amino-acid residue, the phosphorylation of which enhances cleavage.</text>
        <dbReference type="EC" id="3.4.22.49"/>
    </reaction>
</comment>
<dbReference type="GO" id="GO:0072686">
    <property type="term" value="C:mitotic spindle"/>
    <property type="evidence" value="ECO:0007669"/>
    <property type="project" value="TreeGrafter"/>
</dbReference>
<keyword evidence="4" id="KW-0159">Chromosome partition</keyword>
<dbReference type="STRING" id="3775.A0A1Q3BH72"/>
<accession>A0A1Q3BH72</accession>
<dbReference type="GO" id="GO:0051307">
    <property type="term" value="P:meiotic chromosome separation"/>
    <property type="evidence" value="ECO:0007669"/>
    <property type="project" value="TreeGrafter"/>
</dbReference>
<dbReference type="GO" id="GO:0005634">
    <property type="term" value="C:nucleus"/>
    <property type="evidence" value="ECO:0007669"/>
    <property type="project" value="InterPro"/>
</dbReference>
<dbReference type="GO" id="GO:0006508">
    <property type="term" value="P:proteolysis"/>
    <property type="evidence" value="ECO:0007669"/>
    <property type="project" value="InterPro"/>
</dbReference>
<evidence type="ECO:0000313" key="6">
    <source>
        <dbReference type="EMBL" id="GAV67376.1"/>
    </source>
</evidence>
<proteinExistence type="predicted"/>
<dbReference type="PROSITE" id="PS51700">
    <property type="entry name" value="SEPARIN"/>
    <property type="match status" value="1"/>
</dbReference>
<keyword evidence="3" id="KW-0378">Hydrolase</keyword>
<evidence type="ECO:0000259" key="5">
    <source>
        <dbReference type="PROSITE" id="PS51700"/>
    </source>
</evidence>
<dbReference type="OrthoDB" id="10255632at2759"/>
<dbReference type="InterPro" id="IPR005314">
    <property type="entry name" value="Peptidase_C50"/>
</dbReference>
<evidence type="ECO:0000256" key="3">
    <source>
        <dbReference type="ARBA" id="ARBA00022801"/>
    </source>
</evidence>
<dbReference type="InterPro" id="IPR056932">
    <property type="entry name" value="TPR_ESP1_2nd"/>
</dbReference>
<evidence type="ECO:0000256" key="2">
    <source>
        <dbReference type="ARBA" id="ARBA00012489"/>
    </source>
</evidence>